<evidence type="ECO:0008006" key="3">
    <source>
        <dbReference type="Google" id="ProtNLM"/>
    </source>
</evidence>
<keyword evidence="2" id="KW-1185">Reference proteome</keyword>
<dbReference type="AlphaFoldDB" id="A0AAE3J5Q7"/>
<reference evidence="1 2" key="1">
    <citation type="submission" date="2021-10" db="EMBL/GenBank/DDBJ databases">
        <title>Anaerobic single-cell dispensing facilitates the cultivation of human gut bacteria.</title>
        <authorList>
            <person name="Afrizal A."/>
        </authorList>
    </citation>
    <scope>NUCLEOTIDE SEQUENCE [LARGE SCALE GENOMIC DNA]</scope>
    <source>
        <strain evidence="1 2">CLA-AA-H277</strain>
    </source>
</reference>
<sequence>MKELIFKNDPYEMNWVRPDFPYGEVGVPEELSATSASVREGDVVRTEIRIKNEGKKPYFTNIEDIQISFPVPDQYEDSKTSLIRRCHTHLFCGKDVSWICALRMGGEAPHLGMVVTEGSLAAYSVRRNLLRQSNDRGCFYLHPEGMELEAGEEKVIRWVIFPHEGKEDFLKKAGEYNPHFVDVRADRYVLFPGEKSVLTIRPAFQAEQVSVNGEALTEEDGIYTYTFTAAEPGEKVFEIAADQVHTRCRLFVQEEIHSLTEKRCHFIAEHQQYEKEGMLKGAYLIYDNEEERQIYRPENDFNGGRERIGMGVLMARFLQGEKTGSQPELEESLKKYLTYVKRELVDVETGKTCNDAGMDDSFKRLYNAPWAATFFAEIYRLWKQDEDLRYSCQVIRHYYKEGGRKFYPIELPVTLVMGELKKAGWQKEYDELLELFVDHADHLCEVGKNYPASEVNYEQSIVAPAADVILSVYLLTGDKKYLDEGARQVEILELFNGMQPDYHLNEVAIRHWDGYWFGKRRYYGDTFPHYWSALTGKVFKMYGEILKDENWIRRGEASIRGVLPLFFTDGRASCAYVYPLEVNDRRAAFFDPYANDQDWGLYANIR</sequence>
<proteinExistence type="predicted"/>
<dbReference type="RefSeq" id="WP_349195539.1">
    <property type="nucleotide sequence ID" value="NZ_JBBNJK010000191.1"/>
</dbReference>
<gene>
    <name evidence="1" type="ORF">LKD71_05700</name>
</gene>
<dbReference type="EMBL" id="JAJEPR010000006">
    <property type="protein sequence ID" value="MCC2189312.1"/>
    <property type="molecule type" value="Genomic_DNA"/>
</dbReference>
<protein>
    <recommendedName>
        <fullName evidence="3">Six-hairpin glycosidase</fullName>
    </recommendedName>
</protein>
<dbReference type="Proteomes" id="UP001197875">
    <property type="component" value="Unassembled WGS sequence"/>
</dbReference>
<name>A0AAE3J5Q7_9FIRM</name>
<comment type="caution">
    <text evidence="1">The sequence shown here is derived from an EMBL/GenBank/DDBJ whole genome shotgun (WGS) entry which is preliminary data.</text>
</comment>
<evidence type="ECO:0000313" key="1">
    <source>
        <dbReference type="EMBL" id="MCC2189312.1"/>
    </source>
</evidence>
<accession>A0AAE3J5Q7</accession>
<evidence type="ECO:0000313" key="2">
    <source>
        <dbReference type="Proteomes" id="UP001197875"/>
    </source>
</evidence>
<organism evidence="1 2">
    <name type="scientific">Fusicatenibacter faecihominis</name>
    <dbReference type="NCBI Taxonomy" id="2881276"/>
    <lineage>
        <taxon>Bacteria</taxon>
        <taxon>Bacillati</taxon>
        <taxon>Bacillota</taxon>
        <taxon>Clostridia</taxon>
        <taxon>Lachnospirales</taxon>
        <taxon>Lachnospiraceae</taxon>
        <taxon>Fusicatenibacter</taxon>
    </lineage>
</organism>